<dbReference type="AlphaFoldDB" id="A0A2I1HM54"/>
<evidence type="ECO:0000313" key="1">
    <source>
        <dbReference type="EMBL" id="PKY59954.1"/>
    </source>
</evidence>
<gene>
    <name evidence="1" type="ORF">RhiirA4_483128</name>
</gene>
<name>A0A2I1HM54_9GLOM</name>
<organism evidence="1 2">
    <name type="scientific">Rhizophagus irregularis</name>
    <dbReference type="NCBI Taxonomy" id="588596"/>
    <lineage>
        <taxon>Eukaryota</taxon>
        <taxon>Fungi</taxon>
        <taxon>Fungi incertae sedis</taxon>
        <taxon>Mucoromycota</taxon>
        <taxon>Glomeromycotina</taxon>
        <taxon>Glomeromycetes</taxon>
        <taxon>Glomerales</taxon>
        <taxon>Glomeraceae</taxon>
        <taxon>Rhizophagus</taxon>
    </lineage>
</organism>
<accession>A0A2I1HM54</accession>
<reference evidence="1 2" key="1">
    <citation type="submission" date="2015-10" db="EMBL/GenBank/DDBJ databases">
        <title>Genome analyses suggest a sexual origin of heterokaryosis in a supposedly ancient asexual fungus.</title>
        <authorList>
            <person name="Ropars J."/>
            <person name="Sedzielewska K."/>
            <person name="Noel J."/>
            <person name="Charron P."/>
            <person name="Farinelli L."/>
            <person name="Marton T."/>
            <person name="Kruger M."/>
            <person name="Pelin A."/>
            <person name="Brachmann A."/>
            <person name="Corradi N."/>
        </authorList>
    </citation>
    <scope>NUCLEOTIDE SEQUENCE [LARGE SCALE GENOMIC DNA]</scope>
    <source>
        <strain evidence="1 2">A4</strain>
    </source>
</reference>
<keyword evidence="2" id="KW-1185">Reference proteome</keyword>
<evidence type="ECO:0000313" key="2">
    <source>
        <dbReference type="Proteomes" id="UP000234323"/>
    </source>
</evidence>
<dbReference type="EMBL" id="LLXI01003869">
    <property type="protein sequence ID" value="PKY59954.1"/>
    <property type="molecule type" value="Genomic_DNA"/>
</dbReference>
<proteinExistence type="predicted"/>
<sequence>MNQFKIPADLGRIPKNIERGEGFSNYTADQWRIFFMIYATTSRIRSTEIVVLKEEKEETIPKEIRINSNRRSESTVQSVLEETEEKK</sequence>
<protein>
    <submittedName>
        <fullName evidence="1">Uncharacterized protein</fullName>
    </submittedName>
</protein>
<comment type="caution">
    <text evidence="1">The sequence shown here is derived from an EMBL/GenBank/DDBJ whole genome shotgun (WGS) entry which is preliminary data.</text>
</comment>
<dbReference type="Proteomes" id="UP000234323">
    <property type="component" value="Unassembled WGS sequence"/>
</dbReference>